<organism evidence="1 2">
    <name type="scientific">Auriscalpium vulgare</name>
    <dbReference type="NCBI Taxonomy" id="40419"/>
    <lineage>
        <taxon>Eukaryota</taxon>
        <taxon>Fungi</taxon>
        <taxon>Dikarya</taxon>
        <taxon>Basidiomycota</taxon>
        <taxon>Agaricomycotina</taxon>
        <taxon>Agaricomycetes</taxon>
        <taxon>Russulales</taxon>
        <taxon>Auriscalpiaceae</taxon>
        <taxon>Auriscalpium</taxon>
    </lineage>
</organism>
<dbReference type="Proteomes" id="UP000814033">
    <property type="component" value="Unassembled WGS sequence"/>
</dbReference>
<keyword evidence="2" id="KW-1185">Reference proteome</keyword>
<sequence length="381" mass="41356">MASTSLPTNRARRARPAAPPARASTPQPIPNSAPFIFPQPATPPTQPLAFTITQPTAPTTQPATPFTPSTAPYTQPTGVRAEVCAVGGCRATKGRLSGKCSRAMCRDHCIQAGGCRTRRHKGSAPAPAALLPTAPMSPAPAQPPFPRLALPPYIIRMPNSDEDPPLELDEAELAELQDDPMAESDDTAPRIVSGTNITLEHLPRTQDPLELDKAELAELQDDPMAELDDTAPRIASGSNVTLEDLPRTQDQPALHNYPSSLLMPVPPATPAPSQVRPPTQGQQSGASQQNTYVAAAEKWFGPGRMKAGGTKPRFTTQMNDTWMKSHRASIQQRSAEETALANLREQQRQLKERFSLMVWLKVCPCIVRPAYRAESCRHVEW</sequence>
<name>A0ACB8S406_9AGAM</name>
<proteinExistence type="predicted"/>
<reference evidence="1" key="2">
    <citation type="journal article" date="2022" name="New Phytol.">
        <title>Evolutionary transition to the ectomycorrhizal habit in the genomes of a hyperdiverse lineage of mushroom-forming fungi.</title>
        <authorList>
            <person name="Looney B."/>
            <person name="Miyauchi S."/>
            <person name="Morin E."/>
            <person name="Drula E."/>
            <person name="Courty P.E."/>
            <person name="Kohler A."/>
            <person name="Kuo A."/>
            <person name="LaButti K."/>
            <person name="Pangilinan J."/>
            <person name="Lipzen A."/>
            <person name="Riley R."/>
            <person name="Andreopoulos W."/>
            <person name="He G."/>
            <person name="Johnson J."/>
            <person name="Nolan M."/>
            <person name="Tritt A."/>
            <person name="Barry K.W."/>
            <person name="Grigoriev I.V."/>
            <person name="Nagy L.G."/>
            <person name="Hibbett D."/>
            <person name="Henrissat B."/>
            <person name="Matheny P.B."/>
            <person name="Labbe J."/>
            <person name="Martin F.M."/>
        </authorList>
    </citation>
    <scope>NUCLEOTIDE SEQUENCE</scope>
    <source>
        <strain evidence="1">FP105234-sp</strain>
    </source>
</reference>
<accession>A0ACB8S406</accession>
<dbReference type="EMBL" id="MU275854">
    <property type="protein sequence ID" value="KAI0051229.1"/>
    <property type="molecule type" value="Genomic_DNA"/>
</dbReference>
<evidence type="ECO:0000313" key="1">
    <source>
        <dbReference type="EMBL" id="KAI0051229.1"/>
    </source>
</evidence>
<gene>
    <name evidence="1" type="ORF">FA95DRAFT_355605</name>
</gene>
<evidence type="ECO:0000313" key="2">
    <source>
        <dbReference type="Proteomes" id="UP000814033"/>
    </source>
</evidence>
<protein>
    <submittedName>
        <fullName evidence="1">Uncharacterized protein</fullName>
    </submittedName>
</protein>
<reference evidence="1" key="1">
    <citation type="submission" date="2021-02" db="EMBL/GenBank/DDBJ databases">
        <authorList>
            <consortium name="DOE Joint Genome Institute"/>
            <person name="Ahrendt S."/>
            <person name="Looney B.P."/>
            <person name="Miyauchi S."/>
            <person name="Morin E."/>
            <person name="Drula E."/>
            <person name="Courty P.E."/>
            <person name="Chicoki N."/>
            <person name="Fauchery L."/>
            <person name="Kohler A."/>
            <person name="Kuo A."/>
            <person name="Labutti K."/>
            <person name="Pangilinan J."/>
            <person name="Lipzen A."/>
            <person name="Riley R."/>
            <person name="Andreopoulos W."/>
            <person name="He G."/>
            <person name="Johnson J."/>
            <person name="Barry K.W."/>
            <person name="Grigoriev I.V."/>
            <person name="Nagy L."/>
            <person name="Hibbett D."/>
            <person name="Henrissat B."/>
            <person name="Matheny P.B."/>
            <person name="Labbe J."/>
            <person name="Martin F."/>
        </authorList>
    </citation>
    <scope>NUCLEOTIDE SEQUENCE</scope>
    <source>
        <strain evidence="1">FP105234-sp</strain>
    </source>
</reference>
<comment type="caution">
    <text evidence="1">The sequence shown here is derived from an EMBL/GenBank/DDBJ whole genome shotgun (WGS) entry which is preliminary data.</text>
</comment>